<dbReference type="OrthoDB" id="1897643at2759"/>
<name>A0A835DS65_TETSI</name>
<feature type="transmembrane region" description="Helical" evidence="2">
    <location>
        <begin position="79"/>
        <end position="99"/>
    </location>
</feature>
<evidence type="ECO:0000313" key="3">
    <source>
        <dbReference type="EMBL" id="KAF8414106.1"/>
    </source>
</evidence>
<feature type="transmembrane region" description="Helical" evidence="2">
    <location>
        <begin position="105"/>
        <end position="127"/>
    </location>
</feature>
<dbReference type="Pfam" id="PF14476">
    <property type="entry name" value="Chloroplast_duf"/>
    <property type="match status" value="1"/>
</dbReference>
<feature type="transmembrane region" description="Helical" evidence="2">
    <location>
        <begin position="286"/>
        <end position="304"/>
    </location>
</feature>
<evidence type="ECO:0000313" key="4">
    <source>
        <dbReference type="Proteomes" id="UP000655225"/>
    </source>
</evidence>
<reference evidence="3 4" key="1">
    <citation type="submission" date="2020-04" db="EMBL/GenBank/DDBJ databases">
        <title>Plant Genome Project.</title>
        <authorList>
            <person name="Zhang R.-G."/>
        </authorList>
    </citation>
    <scope>NUCLEOTIDE SEQUENCE [LARGE SCALE GENOMIC DNA]</scope>
    <source>
        <strain evidence="3">YNK0</strain>
        <tissue evidence="3">Leaf</tissue>
    </source>
</reference>
<sequence>MPKLLTRDLVEELNMRSEYTTTTQIEMKPPSTTTTSTRDDDGTSSSTVISELYAIMESVADRVEMHTNMGEQRDNWNHLLLTSINAITVAAATMAGIAATGGMGAPLVALKLSSTLLYSAATGMLLVMNKIQPSQLAEEQRNAARLFKQLHGKMQTTLALRSPTPMDAKDAMAKVLALDKAYPLPLLGTMLDKFPATVEPAVWWPQLRGPQQEGLGGKTERNGWSGKLEEEMREIVGVLKRKDTEEYVRLSKIVLKVNRILAISGPLLTGLAAVGSAFVGSPHGSWAVFLGVVAGALASLVNTLEHGGQVGMVFEMYRSSAGFFRLMEEEIESNLKEREVERRENGKLFEMKVALQLGRSLSELKDLAASSSRNGKATKEFGSKLF</sequence>
<comment type="caution">
    <text evidence="3">The sequence shown here is derived from an EMBL/GenBank/DDBJ whole genome shotgun (WGS) entry which is preliminary data.</text>
</comment>
<evidence type="ECO:0008006" key="5">
    <source>
        <dbReference type="Google" id="ProtNLM"/>
    </source>
</evidence>
<protein>
    <recommendedName>
        <fullName evidence="5">F-box protein</fullName>
    </recommendedName>
</protein>
<proteinExistence type="predicted"/>
<evidence type="ECO:0000256" key="2">
    <source>
        <dbReference type="SAM" id="Phobius"/>
    </source>
</evidence>
<dbReference type="Proteomes" id="UP000655225">
    <property type="component" value="Unassembled WGS sequence"/>
</dbReference>
<dbReference type="AlphaFoldDB" id="A0A835DS65"/>
<dbReference type="PANTHER" id="PTHR33358:SF12">
    <property type="entry name" value="F-BOX PROTEIN WITH A DOMAIN PROTEIN"/>
    <property type="match status" value="1"/>
</dbReference>
<dbReference type="OMA" id="DDMNNGP"/>
<keyword evidence="2" id="KW-1133">Transmembrane helix</keyword>
<dbReference type="EMBL" id="JABCRI010000001">
    <property type="protein sequence ID" value="KAF8414106.1"/>
    <property type="molecule type" value="Genomic_DNA"/>
</dbReference>
<dbReference type="PANTHER" id="PTHR33358">
    <property type="entry name" value="F-BOX PROTEIN WITH A DOMAIN PROTEIN"/>
    <property type="match status" value="1"/>
</dbReference>
<keyword evidence="4" id="KW-1185">Reference proteome</keyword>
<gene>
    <name evidence="3" type="ORF">HHK36_002105</name>
</gene>
<organism evidence="3 4">
    <name type="scientific">Tetracentron sinense</name>
    <name type="common">Spur-leaf</name>
    <dbReference type="NCBI Taxonomy" id="13715"/>
    <lineage>
        <taxon>Eukaryota</taxon>
        <taxon>Viridiplantae</taxon>
        <taxon>Streptophyta</taxon>
        <taxon>Embryophyta</taxon>
        <taxon>Tracheophyta</taxon>
        <taxon>Spermatophyta</taxon>
        <taxon>Magnoliopsida</taxon>
        <taxon>Trochodendrales</taxon>
        <taxon>Trochodendraceae</taxon>
        <taxon>Tetracentron</taxon>
    </lineage>
</organism>
<accession>A0A835DS65</accession>
<feature type="transmembrane region" description="Helical" evidence="2">
    <location>
        <begin position="260"/>
        <end position="280"/>
    </location>
</feature>
<keyword evidence="2" id="KW-0472">Membrane</keyword>
<evidence type="ECO:0000256" key="1">
    <source>
        <dbReference type="SAM" id="MobiDB-lite"/>
    </source>
</evidence>
<dbReference type="InterPro" id="IPR027949">
    <property type="entry name" value="Chloroplast_duf"/>
</dbReference>
<feature type="region of interest" description="Disordered" evidence="1">
    <location>
        <begin position="17"/>
        <end position="45"/>
    </location>
</feature>
<keyword evidence="2" id="KW-0812">Transmembrane</keyword>